<evidence type="ECO:0000256" key="1">
    <source>
        <dbReference type="ARBA" id="ARBA00000822"/>
    </source>
</evidence>
<evidence type="ECO:0000256" key="8">
    <source>
        <dbReference type="RuleBase" id="RU004453"/>
    </source>
</evidence>
<dbReference type="PROSITE" id="PS01095">
    <property type="entry name" value="GH18_1"/>
    <property type="match status" value="1"/>
</dbReference>
<dbReference type="SMART" id="SM00636">
    <property type="entry name" value="Glyco_18"/>
    <property type="match status" value="1"/>
</dbReference>
<accession>A0AAW0CBP4</accession>
<reference evidence="11 12" key="1">
    <citation type="journal article" date="2024" name="J Genomics">
        <title>Draft genome sequencing and assembly of Favolaschia claudopus CIRM-BRFM 2984 isolated from oak limbs.</title>
        <authorList>
            <person name="Navarro D."/>
            <person name="Drula E."/>
            <person name="Chaduli D."/>
            <person name="Cazenave R."/>
            <person name="Ahrendt S."/>
            <person name="Wang J."/>
            <person name="Lipzen A."/>
            <person name="Daum C."/>
            <person name="Barry K."/>
            <person name="Grigoriev I.V."/>
            <person name="Favel A."/>
            <person name="Rosso M.N."/>
            <person name="Martin F."/>
        </authorList>
    </citation>
    <scope>NUCLEOTIDE SEQUENCE [LARGE SCALE GENOMIC DNA]</scope>
    <source>
        <strain evidence="11 12">CIRM-BRFM 2984</strain>
    </source>
</reference>
<dbReference type="InterPro" id="IPR017853">
    <property type="entry name" value="GH"/>
</dbReference>
<dbReference type="InterPro" id="IPR001579">
    <property type="entry name" value="Glyco_hydro_18_chit_AS"/>
</dbReference>
<feature type="region of interest" description="Disordered" evidence="9">
    <location>
        <begin position="226"/>
        <end position="247"/>
    </location>
</feature>
<keyword evidence="2 7" id="KW-0378">Hydrolase</keyword>
<gene>
    <name evidence="11" type="ORF">R3P38DRAFT_2910881</name>
</gene>
<dbReference type="InterPro" id="IPR011583">
    <property type="entry name" value="Chitinase_II/V-like_cat"/>
</dbReference>
<dbReference type="GO" id="GO:0008061">
    <property type="term" value="F:chitin binding"/>
    <property type="evidence" value="ECO:0007669"/>
    <property type="project" value="InterPro"/>
</dbReference>
<dbReference type="Proteomes" id="UP001362999">
    <property type="component" value="Unassembled WGS sequence"/>
</dbReference>
<evidence type="ECO:0000256" key="7">
    <source>
        <dbReference type="RuleBase" id="RU000489"/>
    </source>
</evidence>
<proteinExistence type="inferred from homology"/>
<dbReference type="Gene3D" id="3.10.50.10">
    <property type="match status" value="1"/>
</dbReference>
<protein>
    <submittedName>
        <fullName evidence="11">Glycoside hydrolase family 18 protein</fullName>
    </submittedName>
</protein>
<dbReference type="EMBL" id="JAWWNJ010000019">
    <property type="protein sequence ID" value="KAK7036169.1"/>
    <property type="molecule type" value="Genomic_DNA"/>
</dbReference>
<dbReference type="PANTHER" id="PTHR11177">
    <property type="entry name" value="CHITINASE"/>
    <property type="match status" value="1"/>
</dbReference>
<dbReference type="SUPFAM" id="SSF51445">
    <property type="entry name" value="(Trans)glycosidases"/>
    <property type="match status" value="1"/>
</dbReference>
<dbReference type="InterPro" id="IPR029070">
    <property type="entry name" value="Chitinase_insertion_sf"/>
</dbReference>
<keyword evidence="6" id="KW-0624">Polysaccharide degradation</keyword>
<keyword evidence="4" id="KW-0119">Carbohydrate metabolism</keyword>
<dbReference type="GO" id="GO:0005576">
    <property type="term" value="C:extracellular region"/>
    <property type="evidence" value="ECO:0007669"/>
    <property type="project" value="TreeGrafter"/>
</dbReference>
<evidence type="ECO:0000313" key="12">
    <source>
        <dbReference type="Proteomes" id="UP001362999"/>
    </source>
</evidence>
<sequence>MCRITTSDPSEIAGIDQDLLQDFVRIARSKRVSPVLALGGWTGSRFFSTIVATAESRTKFIKAILALVDKYDLDGIDFDWEYPGHQGLGCNAVDPDDSANFLSLLQELRKNRSNLELSAAVATPFTGPDGNPMTDVSEFANVLDRVELMVYDTWSSKTNVGPNAPLRDDCAPSDFQFGSVHSIVDQWTQAKFPIEKLVLGLAAYGHSFTVSPSSAFNGSTRSLNTYPSIGGPQPAGSSDTPGDTSKDPCGNPYGLSGVFTFSGLVNTGFLDERGNAKYNYAIDGCSGTPFLYDEKSQVMVSYDDAKSFGLKGAYIADNNLAGFAVWDATGDYNDILLDSLHSAIGISACD</sequence>
<dbReference type="Gene3D" id="3.20.20.80">
    <property type="entry name" value="Glycosidases"/>
    <property type="match status" value="1"/>
</dbReference>
<dbReference type="InterPro" id="IPR050314">
    <property type="entry name" value="Glycosyl_Hydrlase_18"/>
</dbReference>
<comment type="caution">
    <text evidence="11">The sequence shown here is derived from an EMBL/GenBank/DDBJ whole genome shotgun (WGS) entry which is preliminary data.</text>
</comment>
<feature type="domain" description="GH18" evidence="10">
    <location>
        <begin position="1"/>
        <end position="347"/>
    </location>
</feature>
<keyword evidence="3" id="KW-0146">Chitin degradation</keyword>
<evidence type="ECO:0000256" key="6">
    <source>
        <dbReference type="ARBA" id="ARBA00023326"/>
    </source>
</evidence>
<dbReference type="PANTHER" id="PTHR11177:SF317">
    <property type="entry name" value="CHITINASE 12-RELATED"/>
    <property type="match status" value="1"/>
</dbReference>
<evidence type="ECO:0000256" key="9">
    <source>
        <dbReference type="SAM" id="MobiDB-lite"/>
    </source>
</evidence>
<evidence type="ECO:0000256" key="3">
    <source>
        <dbReference type="ARBA" id="ARBA00023024"/>
    </source>
</evidence>
<dbReference type="AlphaFoldDB" id="A0AAW0CBP4"/>
<comment type="similarity">
    <text evidence="8">Belongs to the glycosyl hydrolase 18 family.</text>
</comment>
<dbReference type="Pfam" id="PF00704">
    <property type="entry name" value="Glyco_hydro_18"/>
    <property type="match status" value="1"/>
</dbReference>
<dbReference type="GO" id="GO:0008843">
    <property type="term" value="F:endochitinase activity"/>
    <property type="evidence" value="ECO:0007669"/>
    <property type="project" value="UniProtKB-EC"/>
</dbReference>
<evidence type="ECO:0000256" key="5">
    <source>
        <dbReference type="ARBA" id="ARBA00023295"/>
    </source>
</evidence>
<evidence type="ECO:0000256" key="4">
    <source>
        <dbReference type="ARBA" id="ARBA00023277"/>
    </source>
</evidence>
<evidence type="ECO:0000256" key="2">
    <source>
        <dbReference type="ARBA" id="ARBA00022801"/>
    </source>
</evidence>
<evidence type="ECO:0000259" key="10">
    <source>
        <dbReference type="PROSITE" id="PS51910"/>
    </source>
</evidence>
<dbReference type="InterPro" id="IPR001223">
    <property type="entry name" value="Glyco_hydro18_cat"/>
</dbReference>
<keyword evidence="12" id="KW-1185">Reference proteome</keyword>
<dbReference type="GO" id="GO:0006032">
    <property type="term" value="P:chitin catabolic process"/>
    <property type="evidence" value="ECO:0007669"/>
    <property type="project" value="UniProtKB-KW"/>
</dbReference>
<dbReference type="PROSITE" id="PS51910">
    <property type="entry name" value="GH18_2"/>
    <property type="match status" value="1"/>
</dbReference>
<evidence type="ECO:0000313" key="11">
    <source>
        <dbReference type="EMBL" id="KAK7036169.1"/>
    </source>
</evidence>
<keyword evidence="5 7" id="KW-0326">Glycosidase</keyword>
<comment type="catalytic activity">
    <reaction evidence="1">
        <text>Random endo-hydrolysis of N-acetyl-beta-D-glucosaminide (1-&gt;4)-beta-linkages in chitin and chitodextrins.</text>
        <dbReference type="EC" id="3.2.1.14"/>
    </reaction>
</comment>
<organism evidence="11 12">
    <name type="scientific">Favolaschia claudopus</name>
    <dbReference type="NCBI Taxonomy" id="2862362"/>
    <lineage>
        <taxon>Eukaryota</taxon>
        <taxon>Fungi</taxon>
        <taxon>Dikarya</taxon>
        <taxon>Basidiomycota</taxon>
        <taxon>Agaricomycotina</taxon>
        <taxon>Agaricomycetes</taxon>
        <taxon>Agaricomycetidae</taxon>
        <taxon>Agaricales</taxon>
        <taxon>Marasmiineae</taxon>
        <taxon>Mycenaceae</taxon>
        <taxon>Favolaschia</taxon>
    </lineage>
</organism>
<name>A0AAW0CBP4_9AGAR</name>
<dbReference type="GO" id="GO:0000272">
    <property type="term" value="P:polysaccharide catabolic process"/>
    <property type="evidence" value="ECO:0007669"/>
    <property type="project" value="UniProtKB-KW"/>
</dbReference>